<name>A0A183TAX7_SCHSO</name>
<keyword evidence="2" id="KW-1185">Reference proteome</keyword>
<reference evidence="3" key="1">
    <citation type="submission" date="2016-06" db="UniProtKB">
        <authorList>
            <consortium name="WormBaseParasite"/>
        </authorList>
    </citation>
    <scope>IDENTIFICATION</scope>
</reference>
<organism evidence="3">
    <name type="scientific">Schistocephalus solidus</name>
    <name type="common">Tapeworm</name>
    <dbReference type="NCBI Taxonomy" id="70667"/>
    <lineage>
        <taxon>Eukaryota</taxon>
        <taxon>Metazoa</taxon>
        <taxon>Spiralia</taxon>
        <taxon>Lophotrochozoa</taxon>
        <taxon>Platyhelminthes</taxon>
        <taxon>Cestoda</taxon>
        <taxon>Eucestoda</taxon>
        <taxon>Diphyllobothriidea</taxon>
        <taxon>Diphyllobothriidae</taxon>
        <taxon>Schistocephalus</taxon>
    </lineage>
</organism>
<dbReference type="Proteomes" id="UP000275846">
    <property type="component" value="Unassembled WGS sequence"/>
</dbReference>
<dbReference type="OrthoDB" id="9979394at2759"/>
<gene>
    <name evidence="1" type="ORF">SSLN_LOCUS13625</name>
</gene>
<reference evidence="1 2" key="2">
    <citation type="submission" date="2018-11" db="EMBL/GenBank/DDBJ databases">
        <authorList>
            <consortium name="Pathogen Informatics"/>
        </authorList>
    </citation>
    <scope>NUCLEOTIDE SEQUENCE [LARGE SCALE GENOMIC DNA]</scope>
    <source>
        <strain evidence="1 2">NST_G2</strain>
    </source>
</reference>
<protein>
    <submittedName>
        <fullName evidence="3">BCAS3</fullName>
    </submittedName>
</protein>
<dbReference type="WBParaSite" id="SSLN_0001414001-mRNA-1">
    <property type="protein sequence ID" value="SSLN_0001414001-mRNA-1"/>
    <property type="gene ID" value="SSLN_0001414001"/>
</dbReference>
<evidence type="ECO:0000313" key="2">
    <source>
        <dbReference type="Proteomes" id="UP000275846"/>
    </source>
</evidence>
<dbReference type="AlphaFoldDB" id="A0A183TAX7"/>
<sequence length="143" mass="16423">MQQRSYMEKDPRIVLASQSAMQAESLFFVDNIRVSVSPAARGMVGHLRQMFHYLLSPAYFSPEVQKREVPRESASADETELSFLCSSVKFYPTRTDAEPPPCPKQQITERLFQHLSEVLEHLPADSKYPITRNFEAKTNEELN</sequence>
<dbReference type="EMBL" id="UYSU01038230">
    <property type="protein sequence ID" value="VDM00011.1"/>
    <property type="molecule type" value="Genomic_DNA"/>
</dbReference>
<accession>A0A183TAX7</accession>
<evidence type="ECO:0000313" key="3">
    <source>
        <dbReference type="WBParaSite" id="SSLN_0001414001-mRNA-1"/>
    </source>
</evidence>
<evidence type="ECO:0000313" key="1">
    <source>
        <dbReference type="EMBL" id="VDM00011.1"/>
    </source>
</evidence>
<proteinExistence type="predicted"/>